<dbReference type="EMBL" id="AP018112">
    <property type="protein sequence ID" value="BAX61088.1"/>
    <property type="molecule type" value="Genomic_DNA"/>
</dbReference>
<dbReference type="PANTHER" id="PTHR46847:SF1">
    <property type="entry name" value="D-ALLOSE-BINDING PERIPLASMIC PROTEIN-RELATED"/>
    <property type="match status" value="1"/>
</dbReference>
<dbReference type="InterPro" id="IPR028082">
    <property type="entry name" value="Peripla_BP_I"/>
</dbReference>
<dbReference type="SUPFAM" id="SSF53822">
    <property type="entry name" value="Periplasmic binding protein-like I"/>
    <property type="match status" value="1"/>
</dbReference>
<organism evidence="6 7">
    <name type="scientific">Burkholderia stabilis</name>
    <dbReference type="NCBI Taxonomy" id="95485"/>
    <lineage>
        <taxon>Bacteria</taxon>
        <taxon>Pseudomonadati</taxon>
        <taxon>Pseudomonadota</taxon>
        <taxon>Betaproteobacteria</taxon>
        <taxon>Burkholderiales</taxon>
        <taxon>Burkholderiaceae</taxon>
        <taxon>Burkholderia</taxon>
        <taxon>Burkholderia cepacia complex</taxon>
    </lineage>
</organism>
<dbReference type="PANTHER" id="PTHR46847">
    <property type="entry name" value="D-ALLOSE-BINDING PERIPLASMIC PROTEIN-RELATED"/>
    <property type="match status" value="1"/>
</dbReference>
<dbReference type="CDD" id="cd01536">
    <property type="entry name" value="PBP1_ABC_sugar_binding-like"/>
    <property type="match status" value="1"/>
</dbReference>
<evidence type="ECO:0000256" key="2">
    <source>
        <dbReference type="ARBA" id="ARBA00007639"/>
    </source>
</evidence>
<dbReference type="Pfam" id="PF13407">
    <property type="entry name" value="Peripla_BP_4"/>
    <property type="match status" value="1"/>
</dbReference>
<dbReference type="AlphaFoldDB" id="A0A1Y1BRY0"/>
<dbReference type="GO" id="GO:0030313">
    <property type="term" value="C:cell envelope"/>
    <property type="evidence" value="ECO:0007669"/>
    <property type="project" value="UniProtKB-SubCell"/>
</dbReference>
<dbReference type="Gene3D" id="3.40.50.2300">
    <property type="match status" value="2"/>
</dbReference>
<proteinExistence type="inferred from homology"/>
<accession>A0A1Y1BRY0</accession>
<gene>
    <name evidence="6" type="ORF">BSFP_039540</name>
</gene>
<protein>
    <recommendedName>
        <fullName evidence="5">Periplasmic binding protein domain-containing protein</fullName>
    </recommendedName>
</protein>
<keyword evidence="3 4" id="KW-0732">Signal</keyword>
<evidence type="ECO:0000256" key="4">
    <source>
        <dbReference type="SAM" id="SignalP"/>
    </source>
</evidence>
<feature type="chain" id="PRO_5013186138" description="Periplasmic binding protein domain-containing protein" evidence="4">
    <location>
        <begin position="39"/>
        <end position="336"/>
    </location>
</feature>
<comment type="similarity">
    <text evidence="2">Belongs to the bacterial solute-binding protein 2 family.</text>
</comment>
<reference evidence="6 7" key="1">
    <citation type="journal article" date="2017" name="Genome Announc.">
        <title>Complete Genome Sequence of Burkholderia stabilis FERMP-21014.</title>
        <authorList>
            <person name="Konishi K."/>
            <person name="Kumagai T."/>
            <person name="Sakasegawa S."/>
            <person name="Tamura T."/>
        </authorList>
    </citation>
    <scope>NUCLEOTIDE SEQUENCE [LARGE SCALE GENOMIC DNA]</scope>
    <source>
        <strain evidence="6 7">FERMP-21014</strain>
    </source>
</reference>
<dbReference type="GO" id="GO:0030246">
    <property type="term" value="F:carbohydrate binding"/>
    <property type="evidence" value="ECO:0007669"/>
    <property type="project" value="UniProtKB-ARBA"/>
</dbReference>
<evidence type="ECO:0000259" key="5">
    <source>
        <dbReference type="Pfam" id="PF13407"/>
    </source>
</evidence>
<evidence type="ECO:0000313" key="6">
    <source>
        <dbReference type="EMBL" id="BAX61088.1"/>
    </source>
</evidence>
<feature type="domain" description="Periplasmic binding protein" evidence="5">
    <location>
        <begin position="44"/>
        <end position="297"/>
    </location>
</feature>
<name>A0A1Y1BRY0_9BURK</name>
<dbReference type="Proteomes" id="UP000218432">
    <property type="component" value="Chromosome 2"/>
</dbReference>
<evidence type="ECO:0000256" key="1">
    <source>
        <dbReference type="ARBA" id="ARBA00004196"/>
    </source>
</evidence>
<comment type="subcellular location">
    <subcellularLocation>
        <location evidence="1">Cell envelope</location>
    </subcellularLocation>
</comment>
<feature type="signal peptide" evidence="4">
    <location>
        <begin position="1"/>
        <end position="38"/>
    </location>
</feature>
<evidence type="ECO:0000256" key="3">
    <source>
        <dbReference type="ARBA" id="ARBA00022729"/>
    </source>
</evidence>
<dbReference type="InterPro" id="IPR025997">
    <property type="entry name" value="SBP_2_dom"/>
</dbReference>
<dbReference type="RefSeq" id="WP_096473686.1">
    <property type="nucleotide sequence ID" value="NZ_AP018112.1"/>
</dbReference>
<evidence type="ECO:0000313" key="7">
    <source>
        <dbReference type="Proteomes" id="UP000218432"/>
    </source>
</evidence>
<sequence length="336" mass="35735">METNPKPERQPARRRAAMCIVAASAAAIGIFHGASALAASETIAAFYKNQVDPHFALVRAGVNAEAKQLGVSVTHYAPTRPNDLGEQLSELEDVGVKKPNAVLFMGVNPHGVVPAIQKINTIGIPVVNYNDRVAGGKFSSVVVADDYNLGLDVARYLFKSLGGNGNVVILEGVKGSTTSDERVRGFRKALQEFPNVHLLASQPANYQRLQALQVMENLIQSNPKIDGVLAAADVMAMGAIEALEAAGQKQVKVVGIGGVPESVKAIKEGRLLATAEFNGFKMGCIATMAAVRTLRKEPVPDTVLIKGIVIDKTNYAPFELPGDQRQCPAWSDVASK</sequence>